<dbReference type="RefSeq" id="WP_127017175.1">
    <property type="nucleotide sequence ID" value="NZ_CP016379.1"/>
</dbReference>
<dbReference type="NCBIfam" id="TIGR00738">
    <property type="entry name" value="rrf2_super"/>
    <property type="match status" value="1"/>
</dbReference>
<accession>A0A3Q9HR06</accession>
<proteinExistence type="predicted"/>
<dbReference type="GO" id="GO:0005829">
    <property type="term" value="C:cytosol"/>
    <property type="evidence" value="ECO:0007669"/>
    <property type="project" value="TreeGrafter"/>
</dbReference>
<dbReference type="PROSITE" id="PS51197">
    <property type="entry name" value="HTH_RRF2_2"/>
    <property type="match status" value="1"/>
</dbReference>
<dbReference type="PANTHER" id="PTHR33221">
    <property type="entry name" value="WINGED HELIX-TURN-HELIX TRANSCRIPTIONAL REGULATOR, RRF2 FAMILY"/>
    <property type="match status" value="1"/>
</dbReference>
<dbReference type="PANTHER" id="PTHR33221:SF13">
    <property type="entry name" value="TRANSCRIPTIONAL REGULATOR-RELATED"/>
    <property type="match status" value="1"/>
</dbReference>
<dbReference type="InterPro" id="IPR036388">
    <property type="entry name" value="WH-like_DNA-bd_sf"/>
</dbReference>
<dbReference type="InterPro" id="IPR000944">
    <property type="entry name" value="Tscrpt_reg_Rrf2"/>
</dbReference>
<reference evidence="1 2" key="1">
    <citation type="submission" date="2016-07" db="EMBL/GenBank/DDBJ databases">
        <title>Genome and transcriptome analysis of iron-reducing fermentative bacteria Anoxybacter fermentans.</title>
        <authorList>
            <person name="Zeng X."/>
            <person name="Shao Z."/>
        </authorList>
    </citation>
    <scope>NUCLEOTIDE SEQUENCE [LARGE SCALE GENOMIC DNA]</scope>
    <source>
        <strain evidence="1 2">DY22613</strain>
    </source>
</reference>
<evidence type="ECO:0000313" key="1">
    <source>
        <dbReference type="EMBL" id="AZR73828.1"/>
    </source>
</evidence>
<name>A0A3Q9HR06_9FIRM</name>
<sequence>MQISRKSEYAIHSLIILAFHYGEEMSVDELAEMQDISLTYLAKVMQKLSKAGFVESSKGFKGGYRLALPPQDISLAQVVALFEKEDQFYQCMDKERDCKMGKNCIIHRVFHKAYQGMIAELEKIRIADLLFGFKAN</sequence>
<evidence type="ECO:0000313" key="2">
    <source>
        <dbReference type="Proteomes" id="UP000267250"/>
    </source>
</evidence>
<dbReference type="EMBL" id="CP016379">
    <property type="protein sequence ID" value="AZR73828.1"/>
    <property type="molecule type" value="Genomic_DNA"/>
</dbReference>
<protein>
    <recommendedName>
        <fullName evidence="3">Rrf2 family transcriptional regulator</fullName>
    </recommendedName>
</protein>
<dbReference type="Proteomes" id="UP000267250">
    <property type="component" value="Chromosome"/>
</dbReference>
<dbReference type="InterPro" id="IPR036390">
    <property type="entry name" value="WH_DNA-bd_sf"/>
</dbReference>
<dbReference type="SUPFAM" id="SSF46785">
    <property type="entry name" value="Winged helix' DNA-binding domain"/>
    <property type="match status" value="1"/>
</dbReference>
<organism evidence="1 2">
    <name type="scientific">Anoxybacter fermentans</name>
    <dbReference type="NCBI Taxonomy" id="1323375"/>
    <lineage>
        <taxon>Bacteria</taxon>
        <taxon>Bacillati</taxon>
        <taxon>Bacillota</taxon>
        <taxon>Clostridia</taxon>
        <taxon>Halanaerobiales</taxon>
        <taxon>Anoxybacter</taxon>
    </lineage>
</organism>
<evidence type="ECO:0008006" key="3">
    <source>
        <dbReference type="Google" id="ProtNLM"/>
    </source>
</evidence>
<dbReference type="GO" id="GO:0003700">
    <property type="term" value="F:DNA-binding transcription factor activity"/>
    <property type="evidence" value="ECO:0007669"/>
    <property type="project" value="TreeGrafter"/>
</dbReference>
<dbReference type="AlphaFoldDB" id="A0A3Q9HR06"/>
<dbReference type="Pfam" id="PF02082">
    <property type="entry name" value="Rrf2"/>
    <property type="match status" value="1"/>
</dbReference>
<gene>
    <name evidence="1" type="ORF">BBF96_10780</name>
</gene>
<dbReference type="Gene3D" id="1.10.10.10">
    <property type="entry name" value="Winged helix-like DNA-binding domain superfamily/Winged helix DNA-binding domain"/>
    <property type="match status" value="1"/>
</dbReference>
<keyword evidence="2" id="KW-1185">Reference proteome</keyword>
<dbReference type="KEGG" id="aft:BBF96_10780"/>
<dbReference type="OrthoDB" id="9808360at2"/>